<sequence length="239" mass="23912">MPDPLFLAVAGAAVVIGAAVQSSVGLGLGLVAAPVISLLDASLMPVALLIATGVLPLFTLASEWRHIDWRGLAWGVPARVPGSLVGVGVVATLDPAMLGAAVGAMVLVAVGLSLLPVRVRPTPAALLAAGTVSGAMGTATSIGGPPIALLYQHEDGPRVRATLAGFFLAGIAISLLMLGATGQADARQLTAGAALLPCVVAGYLLGRPLRRLVDEGLLRTALLCTVAVSGTVLIVRSFL</sequence>
<reference evidence="9" key="1">
    <citation type="submission" date="2023-01" db="EMBL/GenBank/DDBJ databases">
        <title>Draft genome sequence of Nocardiopsis sp. LSu2-4 isolated from halophytes.</title>
        <authorList>
            <person name="Duangmal K."/>
            <person name="Chantavorakit T."/>
        </authorList>
    </citation>
    <scope>NUCLEOTIDE SEQUENCE</scope>
    <source>
        <strain evidence="9">LSu2-4</strain>
    </source>
</reference>
<accession>A0ABT4TV87</accession>
<dbReference type="RefSeq" id="WP_270681207.1">
    <property type="nucleotide sequence ID" value="NZ_JAQFWP010000094.1"/>
</dbReference>
<comment type="caution">
    <text evidence="9">The sequence shown here is derived from an EMBL/GenBank/DDBJ whole genome shotgun (WGS) entry which is preliminary data.</text>
</comment>
<feature type="transmembrane region" description="Helical" evidence="8">
    <location>
        <begin position="124"/>
        <end position="143"/>
    </location>
</feature>
<feature type="transmembrane region" description="Helical" evidence="8">
    <location>
        <begin position="163"/>
        <end position="182"/>
    </location>
</feature>
<keyword evidence="4 8" id="KW-1003">Cell membrane</keyword>
<feature type="transmembrane region" description="Helical" evidence="8">
    <location>
        <begin position="97"/>
        <end position="117"/>
    </location>
</feature>
<feature type="transmembrane region" description="Helical" evidence="8">
    <location>
        <begin position="72"/>
        <end position="91"/>
    </location>
</feature>
<keyword evidence="3" id="KW-0813">Transport</keyword>
<dbReference type="InterPro" id="IPR002781">
    <property type="entry name" value="TM_pro_TauE-like"/>
</dbReference>
<keyword evidence="5 8" id="KW-0812">Transmembrane</keyword>
<evidence type="ECO:0000256" key="7">
    <source>
        <dbReference type="ARBA" id="ARBA00023136"/>
    </source>
</evidence>
<keyword evidence="10" id="KW-1185">Reference proteome</keyword>
<keyword evidence="7 8" id="KW-0472">Membrane</keyword>
<gene>
    <name evidence="9" type="ORF">O4U47_29205</name>
</gene>
<evidence type="ECO:0000256" key="3">
    <source>
        <dbReference type="ARBA" id="ARBA00022448"/>
    </source>
</evidence>
<evidence type="ECO:0000256" key="4">
    <source>
        <dbReference type="ARBA" id="ARBA00022475"/>
    </source>
</evidence>
<dbReference type="Proteomes" id="UP001165685">
    <property type="component" value="Unassembled WGS sequence"/>
</dbReference>
<keyword evidence="6 8" id="KW-1133">Transmembrane helix</keyword>
<feature type="transmembrane region" description="Helical" evidence="8">
    <location>
        <begin position="41"/>
        <end position="60"/>
    </location>
</feature>
<organism evidence="9 10">
    <name type="scientific">Nocardiopsis suaedae</name>
    <dbReference type="NCBI Taxonomy" id="3018444"/>
    <lineage>
        <taxon>Bacteria</taxon>
        <taxon>Bacillati</taxon>
        <taxon>Actinomycetota</taxon>
        <taxon>Actinomycetes</taxon>
        <taxon>Streptosporangiales</taxon>
        <taxon>Nocardiopsidaceae</taxon>
        <taxon>Nocardiopsis</taxon>
    </lineage>
</organism>
<feature type="transmembrane region" description="Helical" evidence="8">
    <location>
        <begin position="189"/>
        <end position="205"/>
    </location>
</feature>
<dbReference type="PANTHER" id="PTHR30269">
    <property type="entry name" value="TRANSMEMBRANE PROTEIN YFCA"/>
    <property type="match status" value="1"/>
</dbReference>
<evidence type="ECO:0000256" key="1">
    <source>
        <dbReference type="ARBA" id="ARBA00004651"/>
    </source>
</evidence>
<protein>
    <recommendedName>
        <fullName evidence="8">Probable membrane transporter protein</fullName>
    </recommendedName>
</protein>
<dbReference type="Pfam" id="PF01925">
    <property type="entry name" value="TauE"/>
    <property type="match status" value="1"/>
</dbReference>
<evidence type="ECO:0000313" key="10">
    <source>
        <dbReference type="Proteomes" id="UP001165685"/>
    </source>
</evidence>
<dbReference type="InterPro" id="IPR052017">
    <property type="entry name" value="TSUP"/>
</dbReference>
<comment type="subcellular location">
    <subcellularLocation>
        <location evidence="1 8">Cell membrane</location>
        <topology evidence="1 8">Multi-pass membrane protein</topology>
    </subcellularLocation>
</comment>
<evidence type="ECO:0000313" key="9">
    <source>
        <dbReference type="EMBL" id="MDA2808619.1"/>
    </source>
</evidence>
<dbReference type="PANTHER" id="PTHR30269:SF37">
    <property type="entry name" value="MEMBRANE TRANSPORTER PROTEIN"/>
    <property type="match status" value="1"/>
</dbReference>
<dbReference type="EMBL" id="JAQFWP010000094">
    <property type="protein sequence ID" value="MDA2808619.1"/>
    <property type="molecule type" value="Genomic_DNA"/>
</dbReference>
<name>A0ABT4TV87_9ACTN</name>
<evidence type="ECO:0000256" key="6">
    <source>
        <dbReference type="ARBA" id="ARBA00022989"/>
    </source>
</evidence>
<evidence type="ECO:0000256" key="2">
    <source>
        <dbReference type="ARBA" id="ARBA00009142"/>
    </source>
</evidence>
<proteinExistence type="inferred from homology"/>
<evidence type="ECO:0000256" key="8">
    <source>
        <dbReference type="RuleBase" id="RU363041"/>
    </source>
</evidence>
<feature type="transmembrane region" description="Helical" evidence="8">
    <location>
        <begin position="217"/>
        <end position="235"/>
    </location>
</feature>
<comment type="similarity">
    <text evidence="2 8">Belongs to the 4-toluene sulfonate uptake permease (TSUP) (TC 2.A.102) family.</text>
</comment>
<evidence type="ECO:0000256" key="5">
    <source>
        <dbReference type="ARBA" id="ARBA00022692"/>
    </source>
</evidence>